<dbReference type="GO" id="GO:0033765">
    <property type="term" value="F:steroid dehydrogenase activity, acting on the CH-CH group of donors"/>
    <property type="evidence" value="ECO:0007669"/>
    <property type="project" value="UniProtKB-ARBA"/>
</dbReference>
<evidence type="ECO:0000256" key="13">
    <source>
        <dbReference type="RuleBase" id="RU362049"/>
    </source>
</evidence>
<dbReference type="PANTHER" id="PTHR42716:SF2">
    <property type="entry name" value="L-ASPARTATE OXIDASE, CHLOROPLASTIC"/>
    <property type="match status" value="1"/>
</dbReference>
<dbReference type="EC" id="1.4.3.16" evidence="4 12"/>
<dbReference type="InterPro" id="IPR036188">
    <property type="entry name" value="FAD/NAD-bd_sf"/>
</dbReference>
<evidence type="ECO:0000256" key="10">
    <source>
        <dbReference type="ARBA" id="ARBA00029426"/>
    </source>
</evidence>
<evidence type="ECO:0000256" key="9">
    <source>
        <dbReference type="ARBA" id="ARBA00023002"/>
    </source>
</evidence>
<dbReference type="FunFam" id="3.90.700.10:FF:000002">
    <property type="entry name" value="L-aspartate oxidase"/>
    <property type="match status" value="1"/>
</dbReference>
<feature type="region of interest" description="Disordered" evidence="14">
    <location>
        <begin position="399"/>
        <end position="422"/>
    </location>
</feature>
<dbReference type="InterPro" id="IPR003953">
    <property type="entry name" value="FAD-dep_OxRdtase_2_FAD-bd"/>
</dbReference>
<dbReference type="PRINTS" id="PR00368">
    <property type="entry name" value="FADPNR"/>
</dbReference>
<dbReference type="GO" id="GO:0005737">
    <property type="term" value="C:cytoplasm"/>
    <property type="evidence" value="ECO:0007669"/>
    <property type="project" value="UniProtKB-SubCell"/>
</dbReference>
<dbReference type="InterPro" id="IPR037099">
    <property type="entry name" value="Fum_R/Succ_DH_flav-like_C_sf"/>
</dbReference>
<evidence type="ECO:0000259" key="15">
    <source>
        <dbReference type="Pfam" id="PF00890"/>
    </source>
</evidence>
<evidence type="ECO:0000256" key="4">
    <source>
        <dbReference type="ARBA" id="ARBA00012173"/>
    </source>
</evidence>
<dbReference type="Gene3D" id="3.90.700.10">
    <property type="entry name" value="Succinate dehydrogenase/fumarate reductase flavoprotein, catalytic domain"/>
    <property type="match status" value="1"/>
</dbReference>
<comment type="function">
    <text evidence="10">Catalyzes the oxidation of L-aspartate to iminoaspartate, the first step in the de novo biosynthesis of NAD(+).</text>
</comment>
<dbReference type="PANTHER" id="PTHR42716">
    <property type="entry name" value="L-ASPARTATE OXIDASE"/>
    <property type="match status" value="1"/>
</dbReference>
<dbReference type="Gene3D" id="1.20.58.100">
    <property type="entry name" value="Fumarate reductase/succinate dehydrogenase flavoprotein-like, C-terminal domain"/>
    <property type="match status" value="1"/>
</dbReference>
<dbReference type="UniPathway" id="UPA00253">
    <property type="reaction ID" value="UER00326"/>
</dbReference>
<accession>A0A1I6IKV7</accession>
<comment type="similarity">
    <text evidence="3 13">Belongs to the FAD-dependent oxidoreductase 2 family. NadB subfamily.</text>
</comment>
<dbReference type="GO" id="GO:0034628">
    <property type="term" value="P:'de novo' NAD+ biosynthetic process from L-aspartate"/>
    <property type="evidence" value="ECO:0007669"/>
    <property type="project" value="TreeGrafter"/>
</dbReference>
<dbReference type="AlphaFoldDB" id="A0A1I6IKV7"/>
<comment type="subcellular location">
    <subcellularLocation>
        <location evidence="13">Cytoplasm</location>
    </subcellularLocation>
</comment>
<dbReference type="RefSeq" id="WP_091740358.1">
    <property type="nucleotide sequence ID" value="NZ_FOYR01000003.1"/>
</dbReference>
<dbReference type="InterPro" id="IPR005288">
    <property type="entry name" value="NadB"/>
</dbReference>
<evidence type="ECO:0000256" key="14">
    <source>
        <dbReference type="SAM" id="MobiDB-lite"/>
    </source>
</evidence>
<comment type="cofactor">
    <cofactor evidence="1 13">
        <name>FAD</name>
        <dbReference type="ChEBI" id="CHEBI:57692"/>
    </cofactor>
</comment>
<name>A0A1I6IKV7_9MICO</name>
<dbReference type="Gene3D" id="3.50.50.60">
    <property type="entry name" value="FAD/NAD(P)-binding domain"/>
    <property type="match status" value="1"/>
</dbReference>
<gene>
    <name evidence="16" type="ORF">SAMN04488591_2737</name>
</gene>
<dbReference type="SUPFAM" id="SSF51905">
    <property type="entry name" value="FAD/NAD(P)-binding domain"/>
    <property type="match status" value="1"/>
</dbReference>
<comment type="catalytic activity">
    <reaction evidence="11">
        <text>L-aspartate + O2 = iminosuccinate + H2O2</text>
        <dbReference type="Rhea" id="RHEA:25876"/>
        <dbReference type="ChEBI" id="CHEBI:15379"/>
        <dbReference type="ChEBI" id="CHEBI:16240"/>
        <dbReference type="ChEBI" id="CHEBI:29991"/>
        <dbReference type="ChEBI" id="CHEBI:77875"/>
        <dbReference type="EC" id="1.4.3.16"/>
    </reaction>
    <physiologicalReaction direction="left-to-right" evidence="11">
        <dbReference type="Rhea" id="RHEA:25877"/>
    </physiologicalReaction>
</comment>
<evidence type="ECO:0000256" key="11">
    <source>
        <dbReference type="ARBA" id="ARBA00048305"/>
    </source>
</evidence>
<evidence type="ECO:0000313" key="16">
    <source>
        <dbReference type="EMBL" id="SFR66930.1"/>
    </source>
</evidence>
<evidence type="ECO:0000256" key="8">
    <source>
        <dbReference type="ARBA" id="ARBA00022827"/>
    </source>
</evidence>
<dbReference type="GO" id="GO:0008734">
    <property type="term" value="F:L-aspartate oxidase activity"/>
    <property type="evidence" value="ECO:0007669"/>
    <property type="project" value="UniProtKB-UniRule"/>
</dbReference>
<dbReference type="NCBIfam" id="TIGR00551">
    <property type="entry name" value="nadB"/>
    <property type="match status" value="1"/>
</dbReference>
<keyword evidence="9 13" id="KW-0560">Oxidoreductase</keyword>
<keyword evidence="7 13" id="KW-0662">Pyridine nucleotide biosynthesis</keyword>
<dbReference type="InterPro" id="IPR027477">
    <property type="entry name" value="Succ_DH/fumarate_Rdtase_cat_sf"/>
</dbReference>
<organism evidence="16 17">
    <name type="scientific">Microbacterium azadirachtae</name>
    <dbReference type="NCBI Taxonomy" id="582680"/>
    <lineage>
        <taxon>Bacteria</taxon>
        <taxon>Bacillati</taxon>
        <taxon>Actinomycetota</taxon>
        <taxon>Actinomycetes</taxon>
        <taxon>Micrococcales</taxon>
        <taxon>Microbacteriaceae</taxon>
        <taxon>Microbacterium</taxon>
    </lineage>
</organism>
<feature type="domain" description="FAD-dependent oxidoreductase 2 FAD-binding" evidence="15">
    <location>
        <begin position="9"/>
        <end position="382"/>
    </location>
</feature>
<comment type="pathway">
    <text evidence="2 13">Cofactor biosynthesis; NAD(+) biosynthesis; iminoaspartate from L-aspartate (oxidase route): step 1/1.</text>
</comment>
<reference evidence="17" key="1">
    <citation type="submission" date="2016-10" db="EMBL/GenBank/DDBJ databases">
        <authorList>
            <person name="Varghese N."/>
            <person name="Submissions S."/>
        </authorList>
    </citation>
    <scope>NUCLEOTIDE SEQUENCE [LARGE SCALE GENOMIC DNA]</scope>
    <source>
        <strain evidence="17">CL127</strain>
    </source>
</reference>
<proteinExistence type="inferred from homology"/>
<evidence type="ECO:0000256" key="2">
    <source>
        <dbReference type="ARBA" id="ARBA00004950"/>
    </source>
</evidence>
<evidence type="ECO:0000256" key="1">
    <source>
        <dbReference type="ARBA" id="ARBA00001974"/>
    </source>
</evidence>
<dbReference type="Proteomes" id="UP000198877">
    <property type="component" value="Unassembled WGS sequence"/>
</dbReference>
<keyword evidence="8 13" id="KW-0274">FAD</keyword>
<evidence type="ECO:0000256" key="3">
    <source>
        <dbReference type="ARBA" id="ARBA00008562"/>
    </source>
</evidence>
<protein>
    <recommendedName>
        <fullName evidence="5 12">L-aspartate oxidase</fullName>
        <ecNumber evidence="4 12">1.4.3.16</ecNumber>
    </recommendedName>
</protein>
<sequence length="553" mass="56258">MGARGGRRVLVIGGGIAGLTTALHAHEAGHRVEVIVKDALGDGATALAQGGIAGAYARGDSPTAHAEDTLVAGAGLSAPAAVDVLVGDATARIAELVARGVSFDRDADGTLRLGLEAAHSAARIAHAGGDATGAAISAALCARVREAGIPVREHAALVDLLVSAGAVRGARVLTEGRVEDLPADAVVLATGGAGQLFAHTTAPAVCTGDGIAAALRAGAAVADLEFVQFHPTILVSPGPAFLISEAVRGEGATLIDDDGRRFVFDAHPDGELAPRDVVARAIVRRAAAQDGPVRLDATALCRREGWSAARLAARFPTIDRVTRERGFDWTREPIPVTPAAHYLMGGIVTDTSGRTTLPGLFAVGECARTGVHGANRLASNSLLEGAVFGARAAAALGKPWPSGPDDTAGPVDPTLEPLPRSGDAGPFSRAALQRLMWDRVGPLRTHDGLLEALGVIRAWRAAPTATAPTARTAALANTTQENPPLPRPAGGFDAVSPALRTSRAAIEDVNLLEVADRMVVAALARPLSLGAHHVVASSSLAVDEPSPALIGAR</sequence>
<evidence type="ECO:0000256" key="12">
    <source>
        <dbReference type="NCBIfam" id="TIGR00551"/>
    </source>
</evidence>
<evidence type="ECO:0000256" key="6">
    <source>
        <dbReference type="ARBA" id="ARBA00022630"/>
    </source>
</evidence>
<keyword evidence="6 13" id="KW-0285">Flavoprotein</keyword>
<evidence type="ECO:0000313" key="17">
    <source>
        <dbReference type="Proteomes" id="UP000198877"/>
    </source>
</evidence>
<evidence type="ECO:0000256" key="7">
    <source>
        <dbReference type="ARBA" id="ARBA00022642"/>
    </source>
</evidence>
<dbReference type="SUPFAM" id="SSF46977">
    <property type="entry name" value="Succinate dehydrogenase/fumarate reductase flavoprotein C-terminal domain"/>
    <property type="match status" value="1"/>
</dbReference>
<dbReference type="SUPFAM" id="SSF56425">
    <property type="entry name" value="Succinate dehydrogenase/fumarate reductase flavoprotein, catalytic domain"/>
    <property type="match status" value="1"/>
</dbReference>
<evidence type="ECO:0000256" key="5">
    <source>
        <dbReference type="ARBA" id="ARBA00021901"/>
    </source>
</evidence>
<dbReference type="EMBL" id="FOYR01000003">
    <property type="protein sequence ID" value="SFR66930.1"/>
    <property type="molecule type" value="Genomic_DNA"/>
</dbReference>
<dbReference type="Pfam" id="PF00890">
    <property type="entry name" value="FAD_binding_2"/>
    <property type="match status" value="1"/>
</dbReference>